<evidence type="ECO:0000256" key="8">
    <source>
        <dbReference type="ARBA" id="ARBA00022842"/>
    </source>
</evidence>
<reference evidence="18 19" key="1">
    <citation type="submission" date="2023-06" db="EMBL/GenBank/DDBJ databases">
        <authorList>
            <person name="Oyuntsetseg B."/>
            <person name="Kim S.B."/>
        </authorList>
    </citation>
    <scope>NUCLEOTIDE SEQUENCE [LARGE SCALE GENOMIC DNA]</scope>
    <source>
        <strain evidence="18 19">2-15</strain>
    </source>
</reference>
<dbReference type="GO" id="GO:0005524">
    <property type="term" value="F:ATP binding"/>
    <property type="evidence" value="ECO:0007669"/>
    <property type="project" value="UniProtKB-UniRule"/>
</dbReference>
<comment type="cofactor">
    <cofactor evidence="14">
        <name>Mg(2+)</name>
        <dbReference type="ChEBI" id="CHEBI:18420"/>
    </cofactor>
</comment>
<keyword evidence="10 14" id="KW-0234">DNA repair</keyword>
<feature type="binding site" evidence="14">
    <location>
        <position position="515"/>
    </location>
    <ligand>
        <name>ATP</name>
        <dbReference type="ChEBI" id="CHEBI:30616"/>
    </ligand>
</feature>
<dbReference type="GO" id="GO:0016491">
    <property type="term" value="F:oxidoreductase activity"/>
    <property type="evidence" value="ECO:0007669"/>
    <property type="project" value="InterPro"/>
</dbReference>
<keyword evidence="2 14" id="KW-0132">Cell division</keyword>
<comment type="catalytic activity">
    <reaction evidence="12 14 15">
        <text>ATP + (deoxyribonucleotide)n-3'-hydroxyl + 5'-phospho-(deoxyribonucleotide)m = (deoxyribonucleotide)n+m + AMP + diphosphate.</text>
        <dbReference type="EC" id="6.5.1.1"/>
    </reaction>
</comment>
<feature type="binding site" evidence="14">
    <location>
        <position position="448"/>
    </location>
    <ligand>
        <name>ATP</name>
        <dbReference type="ChEBI" id="CHEBI:30616"/>
    </ligand>
</feature>
<keyword evidence="19" id="KW-1185">Reference proteome</keyword>
<evidence type="ECO:0000256" key="10">
    <source>
        <dbReference type="ARBA" id="ARBA00023204"/>
    </source>
</evidence>
<dbReference type="InterPro" id="IPR012340">
    <property type="entry name" value="NA-bd_OB-fold"/>
</dbReference>
<dbReference type="AlphaFoldDB" id="A0A9Y2ILG4"/>
<dbReference type="Gene3D" id="3.40.50.360">
    <property type="match status" value="1"/>
</dbReference>
<dbReference type="HAMAP" id="MF_00407">
    <property type="entry name" value="DNA_ligase"/>
    <property type="match status" value="1"/>
</dbReference>
<evidence type="ECO:0000256" key="16">
    <source>
        <dbReference type="RuleBase" id="RU004196"/>
    </source>
</evidence>
<evidence type="ECO:0000256" key="6">
    <source>
        <dbReference type="ARBA" id="ARBA00022763"/>
    </source>
</evidence>
<keyword evidence="3 14" id="KW-0235">DNA replication</keyword>
<comment type="similarity">
    <text evidence="14 16">Belongs to the ATP-dependent DNA ligase family.</text>
</comment>
<feature type="binding site" evidence="14">
    <location>
        <position position="433"/>
    </location>
    <ligand>
        <name>ATP</name>
        <dbReference type="ChEBI" id="CHEBI:30616"/>
    </ligand>
</feature>
<dbReference type="Proteomes" id="UP001236014">
    <property type="component" value="Chromosome"/>
</dbReference>
<evidence type="ECO:0000256" key="9">
    <source>
        <dbReference type="ARBA" id="ARBA00023172"/>
    </source>
</evidence>
<dbReference type="GO" id="GO:0071897">
    <property type="term" value="P:DNA biosynthetic process"/>
    <property type="evidence" value="ECO:0007669"/>
    <property type="project" value="InterPro"/>
</dbReference>
<dbReference type="Pfam" id="PF04679">
    <property type="entry name" value="DNA_ligase_A_C"/>
    <property type="match status" value="1"/>
</dbReference>
<dbReference type="InterPro" id="IPR000977">
    <property type="entry name" value="DNA_ligase_ATP-dep"/>
</dbReference>
<dbReference type="PANTHER" id="PTHR45674:SF13">
    <property type="entry name" value="DNA LIGASE-RELATED"/>
    <property type="match status" value="1"/>
</dbReference>
<dbReference type="SUPFAM" id="SSF50249">
    <property type="entry name" value="Nucleic acid-binding proteins"/>
    <property type="match status" value="1"/>
</dbReference>
<dbReference type="InterPro" id="IPR005025">
    <property type="entry name" value="FMN_Rdtase-like_dom"/>
</dbReference>
<dbReference type="CDD" id="cd07901">
    <property type="entry name" value="Adenylation_DNA_ligase_Arch_LigB"/>
    <property type="match status" value="1"/>
</dbReference>
<dbReference type="InterPro" id="IPR012309">
    <property type="entry name" value="DNA_ligase_ATP-dep_C"/>
</dbReference>
<dbReference type="Pfam" id="PF04675">
    <property type="entry name" value="DNA_ligase_A_N"/>
    <property type="match status" value="1"/>
</dbReference>
<evidence type="ECO:0000256" key="3">
    <source>
        <dbReference type="ARBA" id="ARBA00022705"/>
    </source>
</evidence>
<dbReference type="GO" id="GO:0006260">
    <property type="term" value="P:DNA replication"/>
    <property type="evidence" value="ECO:0007669"/>
    <property type="project" value="UniProtKB-UniRule"/>
</dbReference>
<evidence type="ECO:0000256" key="13">
    <source>
        <dbReference type="ARBA" id="ARBA00054532"/>
    </source>
</evidence>
<dbReference type="GO" id="GO:0006281">
    <property type="term" value="P:DNA repair"/>
    <property type="evidence" value="ECO:0007669"/>
    <property type="project" value="UniProtKB-UniRule"/>
</dbReference>
<dbReference type="InterPro" id="IPR036599">
    <property type="entry name" value="DNA_ligase_N_sf"/>
</dbReference>
<dbReference type="InterPro" id="IPR050191">
    <property type="entry name" value="ATP-dep_DNA_ligase"/>
</dbReference>
<dbReference type="PANTHER" id="PTHR45674">
    <property type="entry name" value="DNA LIGASE 1/3 FAMILY MEMBER"/>
    <property type="match status" value="1"/>
</dbReference>
<dbReference type="GO" id="GO:0003910">
    <property type="term" value="F:DNA ligase (ATP) activity"/>
    <property type="evidence" value="ECO:0007669"/>
    <property type="project" value="UniProtKB-UniRule"/>
</dbReference>
<evidence type="ECO:0000256" key="14">
    <source>
        <dbReference type="HAMAP-Rule" id="MF_00407"/>
    </source>
</evidence>
<dbReference type="InterPro" id="IPR012310">
    <property type="entry name" value="DNA_ligase_ATP-dep_cent"/>
</dbReference>
<feature type="binding site" evidence="14">
    <location>
        <position position="426"/>
    </location>
    <ligand>
        <name>ATP</name>
        <dbReference type="ChEBI" id="CHEBI:30616"/>
    </ligand>
</feature>
<dbReference type="InterPro" id="IPR029039">
    <property type="entry name" value="Flavoprotein-like_sf"/>
</dbReference>
<keyword evidence="4 14" id="KW-0479">Metal-binding</keyword>
<dbReference type="Gene3D" id="3.30.470.30">
    <property type="entry name" value="DNA ligase/mRNA capping enzyme"/>
    <property type="match status" value="1"/>
</dbReference>
<name>A0A9Y2ILG4_9PSEU</name>
<protein>
    <recommendedName>
        <fullName evidence="14">Probable DNA ligase</fullName>
        <ecNumber evidence="14">6.5.1.1</ecNumber>
    </recommendedName>
    <alternativeName>
        <fullName evidence="14">Polydeoxyribonucleotide synthase [ATP]</fullName>
    </alternativeName>
</protein>
<dbReference type="SUPFAM" id="SSF56091">
    <property type="entry name" value="DNA ligase/mRNA capping enzyme, catalytic domain"/>
    <property type="match status" value="1"/>
</dbReference>
<evidence type="ECO:0000256" key="5">
    <source>
        <dbReference type="ARBA" id="ARBA00022741"/>
    </source>
</evidence>
<dbReference type="NCBIfam" id="NF002868">
    <property type="entry name" value="PRK03180.1"/>
    <property type="match status" value="1"/>
</dbReference>
<evidence type="ECO:0000256" key="11">
    <source>
        <dbReference type="ARBA" id="ARBA00023306"/>
    </source>
</evidence>
<dbReference type="KEGG" id="acab:QRX50_15115"/>
<feature type="binding site" evidence="14">
    <location>
        <position position="477"/>
    </location>
    <ligand>
        <name>ATP</name>
        <dbReference type="ChEBI" id="CHEBI:30616"/>
    </ligand>
</feature>
<proteinExistence type="inferred from homology"/>
<evidence type="ECO:0000256" key="7">
    <source>
        <dbReference type="ARBA" id="ARBA00022840"/>
    </source>
</evidence>
<gene>
    <name evidence="14" type="primary">lig</name>
    <name evidence="18" type="ORF">QRX50_15115</name>
</gene>
<evidence type="ECO:0000313" key="19">
    <source>
        <dbReference type="Proteomes" id="UP001236014"/>
    </source>
</evidence>
<dbReference type="EMBL" id="CP127294">
    <property type="protein sequence ID" value="WIX81992.1"/>
    <property type="molecule type" value="Genomic_DNA"/>
</dbReference>
<feature type="binding site" evidence="14">
    <location>
        <position position="590"/>
    </location>
    <ligand>
        <name>ATP</name>
        <dbReference type="ChEBI" id="CHEBI:30616"/>
    </ligand>
</feature>
<dbReference type="GO" id="GO:0006310">
    <property type="term" value="P:DNA recombination"/>
    <property type="evidence" value="ECO:0007669"/>
    <property type="project" value="UniProtKB-UniRule"/>
</dbReference>
<dbReference type="GO" id="GO:0051301">
    <property type="term" value="P:cell division"/>
    <property type="evidence" value="ECO:0007669"/>
    <property type="project" value="UniProtKB-KW"/>
</dbReference>
<comment type="function">
    <text evidence="13 14">DNA ligase that seals nicks in double-stranded DNA during DNA replication, DNA recombination and DNA repair.</text>
</comment>
<feature type="active site" description="N6-AMP-lysine intermediate" evidence="14">
    <location>
        <position position="428"/>
    </location>
</feature>
<evidence type="ECO:0000256" key="15">
    <source>
        <dbReference type="RuleBase" id="RU000617"/>
    </source>
</evidence>
<organism evidence="18 19">
    <name type="scientific">Amycolatopsis carbonis</name>
    <dbReference type="NCBI Taxonomy" id="715471"/>
    <lineage>
        <taxon>Bacteria</taxon>
        <taxon>Bacillati</taxon>
        <taxon>Actinomycetota</taxon>
        <taxon>Actinomycetes</taxon>
        <taxon>Pseudonocardiales</taxon>
        <taxon>Pseudonocardiaceae</taxon>
        <taxon>Amycolatopsis</taxon>
    </lineage>
</organism>
<dbReference type="EC" id="6.5.1.1" evidence="14"/>
<dbReference type="GO" id="GO:0003677">
    <property type="term" value="F:DNA binding"/>
    <property type="evidence" value="ECO:0007669"/>
    <property type="project" value="InterPro"/>
</dbReference>
<dbReference type="Pfam" id="PF03358">
    <property type="entry name" value="FMN_red"/>
    <property type="match status" value="1"/>
</dbReference>
<accession>A0A9Y2ILG4</accession>
<dbReference type="GO" id="GO:0046872">
    <property type="term" value="F:metal ion binding"/>
    <property type="evidence" value="ECO:0007669"/>
    <property type="project" value="UniProtKB-KW"/>
</dbReference>
<evidence type="ECO:0000256" key="1">
    <source>
        <dbReference type="ARBA" id="ARBA00022598"/>
    </source>
</evidence>
<dbReference type="Gene3D" id="2.40.50.140">
    <property type="entry name" value="Nucleic acid-binding proteins"/>
    <property type="match status" value="1"/>
</dbReference>
<dbReference type="InterPro" id="IPR012308">
    <property type="entry name" value="DNA_ligase_ATP-dep_N"/>
</dbReference>
<dbReference type="Pfam" id="PF01068">
    <property type="entry name" value="DNA_ligase_A_M"/>
    <property type="match status" value="1"/>
</dbReference>
<evidence type="ECO:0000256" key="12">
    <source>
        <dbReference type="ARBA" id="ARBA00034003"/>
    </source>
</evidence>
<feature type="domain" description="ATP-dependent DNA ligase family profile" evidence="17">
    <location>
        <begin position="513"/>
        <end position="624"/>
    </location>
</feature>
<evidence type="ECO:0000259" key="17">
    <source>
        <dbReference type="PROSITE" id="PS50160"/>
    </source>
</evidence>
<keyword evidence="8 14" id="KW-0460">Magnesium</keyword>
<sequence>MAYKLVIIVGSVRDGRFGPIVASWVAERAREHGGFEVEVVDLADVEIPLSLPAAPPKYAGNSYPRPAGMAVLTSALESADAVLVVTPEYNHSYPASLKAAIDWHFTQWTAKPVAFVSYGGAAGGRHAVLHLENVLTELHAVTIRDGLAFPNYFTAWGGRSSARPTRRRVRENAARPAGLVGGRAAVGAEGRTVPGLTFPRSVALHRETVGAAGHDGRVLLTHIVTASAELAATRSRKAKIATLAAVLRAAETAELPAVIAYLTGQTAQDRLGAGWRTLAELAVEPTPEPSVEVREVDAALTEVAAASGAGSVKRRADVLTALFTRLTRGEQEFLFRLVTGELRQGALEGVMVDAVAAAAEVDAADVRRAFMLSGKLSVTGYAAMTGGAARLAEFRLTLGRPIKPMLASPAESLDEAVAEHEHAIVEYKMDGARIQVHRQGTEVHVYTRTLREITASVSELVDLVRALPCESVVLDGETLALTDDGRPRPFQETMSRFGSTREEQVRALLLRPYFFDCLHLDGVDLLDAPLSERNAALRKVAGEHVIPGEVEPPDAAAVLDAAMAGGHEGVMVKDLTSPYAAGRRGRAWLKVKPVHTIDLVVLAVEWGHGRRTGTLSNLHLGARDPDGGPPIMVGKTFKGMTDELLAWQTKRFQEIETHRDSYTVYVRPEVVVEIELDGAQISTRYPGGLALRFARVVRYRPDKEAADADTIDTVRGLLRGDRAE</sequence>
<keyword evidence="11 14" id="KW-0131">Cell cycle</keyword>
<keyword evidence="6 14" id="KW-0227">DNA damage</keyword>
<evidence type="ECO:0000256" key="2">
    <source>
        <dbReference type="ARBA" id="ARBA00022618"/>
    </source>
</evidence>
<evidence type="ECO:0000256" key="4">
    <source>
        <dbReference type="ARBA" id="ARBA00022723"/>
    </source>
</evidence>
<dbReference type="InterPro" id="IPR022865">
    <property type="entry name" value="DNA_ligae_ATP-dep_bac/arc"/>
</dbReference>
<dbReference type="InterPro" id="IPR016059">
    <property type="entry name" value="DNA_ligase_ATP-dep_CS"/>
</dbReference>
<dbReference type="SUPFAM" id="SSF52218">
    <property type="entry name" value="Flavoproteins"/>
    <property type="match status" value="1"/>
</dbReference>
<evidence type="ECO:0000313" key="18">
    <source>
        <dbReference type="EMBL" id="WIX81992.1"/>
    </source>
</evidence>
<dbReference type="FunFam" id="2.40.50.140:FF:000163">
    <property type="entry name" value="Probable DNA ligase"/>
    <property type="match status" value="1"/>
</dbReference>
<keyword evidence="5 14" id="KW-0547">Nucleotide-binding</keyword>
<dbReference type="RefSeq" id="WP_285972573.1">
    <property type="nucleotide sequence ID" value="NZ_CP127294.1"/>
</dbReference>
<dbReference type="PROSITE" id="PS00697">
    <property type="entry name" value="DNA_LIGASE_A1"/>
    <property type="match status" value="1"/>
</dbReference>
<keyword evidence="1 14" id="KW-0436">Ligase</keyword>
<dbReference type="PROSITE" id="PS50160">
    <property type="entry name" value="DNA_LIGASE_A3"/>
    <property type="match status" value="1"/>
</dbReference>
<keyword evidence="9 14" id="KW-0233">DNA recombination</keyword>
<feature type="binding site" evidence="14">
    <location>
        <position position="584"/>
    </location>
    <ligand>
        <name>ATP</name>
        <dbReference type="ChEBI" id="CHEBI:30616"/>
    </ligand>
</feature>
<dbReference type="NCBIfam" id="TIGR00574">
    <property type="entry name" value="dnl1"/>
    <property type="match status" value="1"/>
</dbReference>
<dbReference type="Gene3D" id="1.10.3260.10">
    <property type="entry name" value="DNA ligase, ATP-dependent, N-terminal domain"/>
    <property type="match status" value="1"/>
</dbReference>
<dbReference type="SUPFAM" id="SSF117018">
    <property type="entry name" value="ATP-dependent DNA ligase DNA-binding domain"/>
    <property type="match status" value="1"/>
</dbReference>
<keyword evidence="7 14" id="KW-0067">ATP-binding</keyword>